<dbReference type="AlphaFoldDB" id="A0ABD1XXX8"/>
<evidence type="ECO:0000313" key="1">
    <source>
        <dbReference type="EMBL" id="KAL2613802.1"/>
    </source>
</evidence>
<dbReference type="Proteomes" id="UP001605036">
    <property type="component" value="Unassembled WGS sequence"/>
</dbReference>
<proteinExistence type="predicted"/>
<accession>A0ABD1XXX8</accession>
<sequence length="136" mass="16140">MVGRGRRHQEAEWNQNFVLNSVFPDQKPSEIAFQQGAVVHVLADNRCAEILRKWRRWILMLYKGFRQHTSHICSVAEKRRDTEKLRFVLVEFLWETVTKPWESAMRIWLHDNDSTQPCSDRAGRLLSFTRPNYTPA</sequence>
<keyword evidence="2" id="KW-1185">Reference proteome</keyword>
<reference evidence="1 2" key="1">
    <citation type="submission" date="2024-09" db="EMBL/GenBank/DDBJ databases">
        <title>Chromosome-scale assembly of Riccia fluitans.</title>
        <authorList>
            <person name="Paukszto L."/>
            <person name="Sawicki J."/>
            <person name="Karawczyk K."/>
            <person name="Piernik-Szablinska J."/>
            <person name="Szczecinska M."/>
            <person name="Mazdziarz M."/>
        </authorList>
    </citation>
    <scope>NUCLEOTIDE SEQUENCE [LARGE SCALE GENOMIC DNA]</scope>
    <source>
        <strain evidence="1">Rf_01</strain>
        <tissue evidence="1">Aerial parts of the thallus</tissue>
    </source>
</reference>
<organism evidence="1 2">
    <name type="scientific">Riccia fluitans</name>
    <dbReference type="NCBI Taxonomy" id="41844"/>
    <lineage>
        <taxon>Eukaryota</taxon>
        <taxon>Viridiplantae</taxon>
        <taxon>Streptophyta</taxon>
        <taxon>Embryophyta</taxon>
        <taxon>Marchantiophyta</taxon>
        <taxon>Marchantiopsida</taxon>
        <taxon>Marchantiidae</taxon>
        <taxon>Marchantiales</taxon>
        <taxon>Ricciaceae</taxon>
        <taxon>Riccia</taxon>
    </lineage>
</organism>
<evidence type="ECO:0000313" key="2">
    <source>
        <dbReference type="Proteomes" id="UP001605036"/>
    </source>
</evidence>
<name>A0ABD1XXX8_9MARC</name>
<protein>
    <submittedName>
        <fullName evidence="1">Uncharacterized protein</fullName>
    </submittedName>
</protein>
<dbReference type="EMBL" id="JBHFFA010000007">
    <property type="protein sequence ID" value="KAL2613802.1"/>
    <property type="molecule type" value="Genomic_DNA"/>
</dbReference>
<gene>
    <name evidence="1" type="ORF">R1flu_025494</name>
</gene>
<comment type="caution">
    <text evidence="1">The sequence shown here is derived from an EMBL/GenBank/DDBJ whole genome shotgun (WGS) entry which is preliminary data.</text>
</comment>